<feature type="transmembrane region" description="Helical" evidence="2">
    <location>
        <begin position="572"/>
        <end position="605"/>
    </location>
</feature>
<organism evidence="4 5">
    <name type="scientific">Bosea eneae</name>
    <dbReference type="NCBI Taxonomy" id="151454"/>
    <lineage>
        <taxon>Bacteria</taxon>
        <taxon>Pseudomonadati</taxon>
        <taxon>Pseudomonadota</taxon>
        <taxon>Alphaproteobacteria</taxon>
        <taxon>Hyphomicrobiales</taxon>
        <taxon>Boseaceae</taxon>
        <taxon>Bosea</taxon>
    </lineage>
</organism>
<keyword evidence="2" id="KW-1133">Transmembrane helix</keyword>
<feature type="domain" description="Phage tail tape measure protein" evidence="3">
    <location>
        <begin position="96"/>
        <end position="283"/>
    </location>
</feature>
<feature type="transmembrane region" description="Helical" evidence="2">
    <location>
        <begin position="461"/>
        <end position="483"/>
    </location>
</feature>
<evidence type="ECO:0000313" key="5">
    <source>
        <dbReference type="Proteomes" id="UP001596053"/>
    </source>
</evidence>
<dbReference type="EMBL" id="JBHSLW010000051">
    <property type="protein sequence ID" value="MFC5422753.1"/>
    <property type="molecule type" value="Genomic_DNA"/>
</dbReference>
<name>A0ABW0IZU7_9HYPH</name>
<feature type="transmembrane region" description="Helical" evidence="2">
    <location>
        <begin position="432"/>
        <end position="455"/>
    </location>
</feature>
<feature type="transmembrane region" description="Helical" evidence="2">
    <location>
        <begin position="611"/>
        <end position="629"/>
    </location>
</feature>
<evidence type="ECO:0000256" key="2">
    <source>
        <dbReference type="SAM" id="Phobius"/>
    </source>
</evidence>
<feature type="non-terminal residue" evidence="4">
    <location>
        <position position="732"/>
    </location>
</feature>
<comment type="caution">
    <text evidence="4">The sequence shown here is derived from an EMBL/GenBank/DDBJ whole genome shotgun (WGS) entry which is preliminary data.</text>
</comment>
<dbReference type="NCBIfam" id="TIGR01760">
    <property type="entry name" value="tape_meas_TP901"/>
    <property type="match status" value="1"/>
</dbReference>
<gene>
    <name evidence="4" type="ORF">ACFPOB_24650</name>
</gene>
<keyword evidence="5" id="KW-1185">Reference proteome</keyword>
<keyword evidence="1" id="KW-1188">Viral release from host cell</keyword>
<dbReference type="InterPro" id="IPR010090">
    <property type="entry name" value="Phage_tape_meas"/>
</dbReference>
<sequence>MAAGRDMKVSVLVQLVDRLTAPLRGMMRGITGIGSGIANIGRQIGVVGGALAGLSFMAPIQQAAAWDASLRDIAITAGKTGGAVESMIGDISARYQKLALETGQRSAELAKGAQLLVASGMDSGLIDKLMPTIGRVATAANATIEDTAKTAFALSDTLKVAPDQMEAALGKLVTAGKLGRFEFKNMAAEFPALTNQMAKFGITGMEAVSSLGASLQIAMLGTANPSEAATNLKNFLTKINAPEAIKKFEKELKVDVTGVMTDAAAKGINPVEAVIQKMSEKLKVPQAEIDKIMKKANAGPGSDKDKAEAARQQISQLLSGTKVGRLYADMQVLDFLIPTLLNLDKLKDFKSQVASAGSEVINQDFESRMRGLSQQLVQFGEIGTQALRRIGLAFASNLPMANRAIADLLRWVAQIDTVWPGLIDSALSWTGALLALGVGVAVLTPVFAGLAAVLAVVKAALLALLSPIGLVAAVLASSAALIISRWETFAPFFARLGDSIAALAGPLRTLAQGLINLDFGSVVATLSRLGPMLAEAFRRSWDILKIAARMALAELDKIFGTNFAGTDTLRTLVAGIIGVSAAFVAALPVLAAIGAAIAAVGAVIAAVTSPISLAIAGITALAAAGIYLYNNWETVKGQLASVWDSLGQAAGSAWDGAKSKGDEFASWIGALPGRIVASLGDLAGQLMQAGQSGLQGLLEGASAKADELVAWAGQLPGRIVTGLGDLAGQLTQ</sequence>
<dbReference type="PANTHER" id="PTHR37813:SF1">
    <property type="entry name" value="FELS-2 PROPHAGE PROTEIN"/>
    <property type="match status" value="1"/>
</dbReference>
<dbReference type="Proteomes" id="UP001596053">
    <property type="component" value="Unassembled WGS sequence"/>
</dbReference>
<keyword evidence="2" id="KW-0812">Transmembrane</keyword>
<evidence type="ECO:0000259" key="3">
    <source>
        <dbReference type="Pfam" id="PF10145"/>
    </source>
</evidence>
<accession>A0ABW0IZU7</accession>
<dbReference type="RefSeq" id="WP_377800984.1">
    <property type="nucleotide sequence ID" value="NZ_JBHSLW010000051.1"/>
</dbReference>
<proteinExistence type="predicted"/>
<reference evidence="5" key="1">
    <citation type="journal article" date="2019" name="Int. J. Syst. Evol. Microbiol.">
        <title>The Global Catalogue of Microorganisms (GCM) 10K type strain sequencing project: providing services to taxonomists for standard genome sequencing and annotation.</title>
        <authorList>
            <consortium name="The Broad Institute Genomics Platform"/>
            <consortium name="The Broad Institute Genome Sequencing Center for Infectious Disease"/>
            <person name="Wu L."/>
            <person name="Ma J."/>
        </authorList>
    </citation>
    <scope>NUCLEOTIDE SEQUENCE [LARGE SCALE GENOMIC DNA]</scope>
    <source>
        <strain evidence="5">NCAIM B.01391</strain>
    </source>
</reference>
<evidence type="ECO:0000313" key="4">
    <source>
        <dbReference type="EMBL" id="MFC5422753.1"/>
    </source>
</evidence>
<protein>
    <submittedName>
        <fullName evidence="4">Phage tail tape measure protein</fullName>
    </submittedName>
</protein>
<evidence type="ECO:0000256" key="1">
    <source>
        <dbReference type="ARBA" id="ARBA00022612"/>
    </source>
</evidence>
<dbReference type="Pfam" id="PF10145">
    <property type="entry name" value="PhageMin_Tail"/>
    <property type="match status" value="1"/>
</dbReference>
<keyword evidence="2" id="KW-0472">Membrane</keyword>
<dbReference type="PANTHER" id="PTHR37813">
    <property type="entry name" value="FELS-2 PROPHAGE PROTEIN"/>
    <property type="match status" value="1"/>
</dbReference>